<dbReference type="PROSITE" id="PS51679">
    <property type="entry name" value="SAM_MT_C5"/>
    <property type="match status" value="1"/>
</dbReference>
<name>E3IYP2_PSEI1</name>
<dbReference type="EMBL" id="CP002299">
    <property type="protein sequence ID" value="ADP85113.1"/>
    <property type="molecule type" value="Genomic_DNA"/>
</dbReference>
<dbReference type="InParanoid" id="E3IYP2"/>
<organism evidence="8 9">
    <name type="scientific">Pseudofrankia inefficax (strain DSM 45817 / CECT 9037 / DDB 130130 / EuI1c)</name>
    <name type="common">Frankia inefficax</name>
    <dbReference type="NCBI Taxonomy" id="298654"/>
    <lineage>
        <taxon>Bacteria</taxon>
        <taxon>Bacillati</taxon>
        <taxon>Actinomycetota</taxon>
        <taxon>Actinomycetes</taxon>
        <taxon>Frankiales</taxon>
        <taxon>Frankiaceae</taxon>
        <taxon>Pseudofrankia</taxon>
    </lineage>
</organism>
<keyword evidence="9" id="KW-1185">Reference proteome</keyword>
<gene>
    <name evidence="8" type="ordered locus">FraEuI1c_7149</name>
</gene>
<keyword evidence="3 5" id="KW-0949">S-adenosyl-L-methionine</keyword>
<comment type="catalytic activity">
    <reaction evidence="7">
        <text>a 2'-deoxycytidine in DNA + S-adenosyl-L-methionine = a 5-methyl-2'-deoxycytidine in DNA + S-adenosyl-L-homocysteine + H(+)</text>
        <dbReference type="Rhea" id="RHEA:13681"/>
        <dbReference type="Rhea" id="RHEA-COMP:11369"/>
        <dbReference type="Rhea" id="RHEA-COMP:11370"/>
        <dbReference type="ChEBI" id="CHEBI:15378"/>
        <dbReference type="ChEBI" id="CHEBI:57856"/>
        <dbReference type="ChEBI" id="CHEBI:59789"/>
        <dbReference type="ChEBI" id="CHEBI:85452"/>
        <dbReference type="ChEBI" id="CHEBI:85454"/>
        <dbReference type="EC" id="2.1.1.37"/>
    </reaction>
</comment>
<evidence type="ECO:0000313" key="8">
    <source>
        <dbReference type="EMBL" id="ADP85113.1"/>
    </source>
</evidence>
<dbReference type="InterPro" id="IPR001525">
    <property type="entry name" value="C5_MeTfrase"/>
</dbReference>
<evidence type="ECO:0000256" key="6">
    <source>
        <dbReference type="RuleBase" id="RU000416"/>
    </source>
</evidence>
<dbReference type="InterPro" id="IPR029063">
    <property type="entry name" value="SAM-dependent_MTases_sf"/>
</dbReference>
<dbReference type="InterPro" id="IPR018117">
    <property type="entry name" value="C5_DNA_meth_AS"/>
</dbReference>
<dbReference type="PANTHER" id="PTHR10629">
    <property type="entry name" value="CYTOSINE-SPECIFIC METHYLTRANSFERASE"/>
    <property type="match status" value="1"/>
</dbReference>
<dbReference type="HOGENOM" id="CLU_006958_2_2_11"/>
<dbReference type="GO" id="GO:0032259">
    <property type="term" value="P:methylation"/>
    <property type="evidence" value="ECO:0007669"/>
    <property type="project" value="UniProtKB-KW"/>
</dbReference>
<dbReference type="InterPro" id="IPR050390">
    <property type="entry name" value="C5-Methyltransferase"/>
</dbReference>
<evidence type="ECO:0000256" key="2">
    <source>
        <dbReference type="ARBA" id="ARBA00022679"/>
    </source>
</evidence>
<dbReference type="STRING" id="298654.FraEuI1c_7149"/>
<dbReference type="EC" id="2.1.1.37" evidence="7"/>
<dbReference type="REBASE" id="28772">
    <property type="entry name" value="M.FspEUIORF7149P"/>
</dbReference>
<dbReference type="GO" id="GO:0044027">
    <property type="term" value="P:negative regulation of gene expression via chromosomal CpG island methylation"/>
    <property type="evidence" value="ECO:0007669"/>
    <property type="project" value="TreeGrafter"/>
</dbReference>
<dbReference type="Proteomes" id="UP000002484">
    <property type="component" value="Chromosome"/>
</dbReference>
<dbReference type="Gene3D" id="3.90.120.10">
    <property type="entry name" value="DNA Methylase, subunit A, domain 2"/>
    <property type="match status" value="1"/>
</dbReference>
<feature type="active site" evidence="5">
    <location>
        <position position="104"/>
    </location>
</feature>
<keyword evidence="2 5" id="KW-0808">Transferase</keyword>
<sequence>MADASLRSSRMRSGHGALRAIGATKDSELVSSESKPTLIDLFCGAGGMTLGFMQAGFQPILSIDHDLPSIETHRANFPGMSICTDIRDFVDFPSADVVVGGPPCQGFSRLGKQARKERLENFLWKDYMRCVASSKPSVFVIENVPEFLKDPAFLGVSEESEKLGYKLTVSVLNAADFGVPQRRQRTIMIGSRIGPPSLPRATHQKPGDQMNLFTELPTWRTVRDAIGDLPLEPTNENLHNSRNVSKLSLERYRHVPPGGNRKDLPEDLQPDCWRYKDPRGGGSTDLMGRLEWDAPSLTIRTQFLKPEKGRYLHPAADRSITVREGARLQTFPDDFKFTGSVFQTVKQIGNAVPVELARQVALEVFQHMASNCYEWGNHPLEQVG</sequence>
<evidence type="ECO:0000313" key="9">
    <source>
        <dbReference type="Proteomes" id="UP000002484"/>
    </source>
</evidence>
<evidence type="ECO:0000256" key="5">
    <source>
        <dbReference type="PROSITE-ProRule" id="PRU01016"/>
    </source>
</evidence>
<dbReference type="PROSITE" id="PS00094">
    <property type="entry name" value="C5_MTASE_1"/>
    <property type="match status" value="1"/>
</dbReference>
<evidence type="ECO:0000256" key="7">
    <source>
        <dbReference type="RuleBase" id="RU000417"/>
    </source>
</evidence>
<evidence type="ECO:0000256" key="3">
    <source>
        <dbReference type="ARBA" id="ARBA00022691"/>
    </source>
</evidence>
<dbReference type="GO" id="GO:0003677">
    <property type="term" value="F:DNA binding"/>
    <property type="evidence" value="ECO:0007669"/>
    <property type="project" value="TreeGrafter"/>
</dbReference>
<dbReference type="NCBIfam" id="TIGR00675">
    <property type="entry name" value="dcm"/>
    <property type="match status" value="1"/>
</dbReference>
<accession>E3IYP2</accession>
<dbReference type="PROSITE" id="PS00095">
    <property type="entry name" value="C5_MTASE_2"/>
    <property type="match status" value="1"/>
</dbReference>
<dbReference type="PANTHER" id="PTHR10629:SF52">
    <property type="entry name" value="DNA (CYTOSINE-5)-METHYLTRANSFERASE 1"/>
    <property type="match status" value="1"/>
</dbReference>
<proteinExistence type="inferred from homology"/>
<dbReference type="AlphaFoldDB" id="E3IYP2"/>
<dbReference type="GO" id="GO:0003886">
    <property type="term" value="F:DNA (cytosine-5-)-methyltransferase activity"/>
    <property type="evidence" value="ECO:0007669"/>
    <property type="project" value="UniProtKB-EC"/>
</dbReference>
<dbReference type="KEGG" id="fri:FraEuI1c_7149"/>
<dbReference type="Gene3D" id="3.40.50.150">
    <property type="entry name" value="Vaccinia Virus protein VP39"/>
    <property type="match status" value="1"/>
</dbReference>
<dbReference type="PRINTS" id="PR00105">
    <property type="entry name" value="C5METTRFRASE"/>
</dbReference>
<dbReference type="GO" id="GO:0009307">
    <property type="term" value="P:DNA restriction-modification system"/>
    <property type="evidence" value="ECO:0007669"/>
    <property type="project" value="UniProtKB-KW"/>
</dbReference>
<reference evidence="8 9" key="1">
    <citation type="submission" date="2010-10" db="EMBL/GenBank/DDBJ databases">
        <title>Complete sequence of Frankia sp. EuI1c.</title>
        <authorList>
            <consortium name="US DOE Joint Genome Institute"/>
            <person name="Lucas S."/>
            <person name="Copeland A."/>
            <person name="Lapidus A."/>
            <person name="Cheng J.-F."/>
            <person name="Bruce D."/>
            <person name="Goodwin L."/>
            <person name="Pitluck S."/>
            <person name="Chertkov O."/>
            <person name="Detter J.C."/>
            <person name="Han C."/>
            <person name="Tapia R."/>
            <person name="Land M."/>
            <person name="Hauser L."/>
            <person name="Jeffries C."/>
            <person name="Kyrpides N."/>
            <person name="Ivanova N."/>
            <person name="Mikhailova N."/>
            <person name="Beauchemin N."/>
            <person name="Sen A."/>
            <person name="Sur S.A."/>
            <person name="Gtari M."/>
            <person name="Wall L."/>
            <person name="Tisa L."/>
            <person name="Woyke T."/>
        </authorList>
    </citation>
    <scope>NUCLEOTIDE SEQUENCE [LARGE SCALE GENOMIC DNA]</scope>
    <source>
        <strain evidence="9">DSM 45817 / CECT 9037 / EuI1c</strain>
    </source>
</reference>
<dbReference type="SUPFAM" id="SSF53335">
    <property type="entry name" value="S-adenosyl-L-methionine-dependent methyltransferases"/>
    <property type="match status" value="1"/>
</dbReference>
<keyword evidence="4" id="KW-0680">Restriction system</keyword>
<keyword evidence="1 5" id="KW-0489">Methyltransferase</keyword>
<dbReference type="eggNOG" id="COG0270">
    <property type="taxonomic scope" value="Bacteria"/>
</dbReference>
<dbReference type="InterPro" id="IPR031303">
    <property type="entry name" value="C5_meth_CS"/>
</dbReference>
<dbReference type="Pfam" id="PF00145">
    <property type="entry name" value="DNA_methylase"/>
    <property type="match status" value="1"/>
</dbReference>
<evidence type="ECO:0000256" key="4">
    <source>
        <dbReference type="ARBA" id="ARBA00022747"/>
    </source>
</evidence>
<protein>
    <recommendedName>
        <fullName evidence="7">Cytosine-specific methyltransferase</fullName>
        <ecNumber evidence="7">2.1.1.37</ecNumber>
    </recommendedName>
</protein>
<comment type="similarity">
    <text evidence="5 6">Belongs to the class I-like SAM-binding methyltransferase superfamily. C5-methyltransferase family.</text>
</comment>
<evidence type="ECO:0000256" key="1">
    <source>
        <dbReference type="ARBA" id="ARBA00022603"/>
    </source>
</evidence>